<dbReference type="KEGG" id="pais:PFX98_04650"/>
<protein>
    <submittedName>
        <fullName evidence="4">Hsp20/alpha crystallin family protein</fullName>
    </submittedName>
</protein>
<dbReference type="InterPro" id="IPR008978">
    <property type="entry name" value="HSP20-like_chaperone"/>
</dbReference>
<name>A0AA95NH17_9BURK</name>
<sequence length="142" mass="15849">MSSLITRSHLFDDLLRDFNTGFYVRPLHGDPLPSPDKIKIDVKESAELFTVHAELPGVNKNDIKVAVDGNMVTVSAEVKQFDARGRDEKSLREERYFGTVSRSFQLGTEVDEGHASAKYENGILTLTLPKKQGTGSRQLKID</sequence>
<evidence type="ECO:0000256" key="2">
    <source>
        <dbReference type="RuleBase" id="RU003616"/>
    </source>
</evidence>
<dbReference type="CDD" id="cd06464">
    <property type="entry name" value="ACD_sHsps-like"/>
    <property type="match status" value="1"/>
</dbReference>
<dbReference type="Pfam" id="PF00011">
    <property type="entry name" value="HSP20"/>
    <property type="match status" value="1"/>
</dbReference>
<dbReference type="PROSITE" id="PS01031">
    <property type="entry name" value="SHSP"/>
    <property type="match status" value="1"/>
</dbReference>
<proteinExistence type="inferred from homology"/>
<dbReference type="InterPro" id="IPR002068">
    <property type="entry name" value="A-crystallin/Hsp20_dom"/>
</dbReference>
<evidence type="ECO:0000313" key="5">
    <source>
        <dbReference type="Proteomes" id="UP001177769"/>
    </source>
</evidence>
<dbReference type="Gene3D" id="2.60.40.790">
    <property type="match status" value="1"/>
</dbReference>
<accession>A0AA95NH17</accession>
<dbReference type="Proteomes" id="UP001177769">
    <property type="component" value="Chromosome"/>
</dbReference>
<feature type="domain" description="SHSP" evidence="3">
    <location>
        <begin position="31"/>
        <end position="142"/>
    </location>
</feature>
<reference evidence="4" key="1">
    <citation type="submission" date="2023-01" db="EMBL/GenBank/DDBJ databases">
        <title>Whole genome sequence of Paucibacter sp. S2-9 isolated from pond sediment.</title>
        <authorList>
            <person name="Jung J.Y."/>
        </authorList>
    </citation>
    <scope>NUCLEOTIDE SEQUENCE</scope>
    <source>
        <strain evidence="4">S2-9</strain>
    </source>
</reference>
<dbReference type="PANTHER" id="PTHR11527">
    <property type="entry name" value="HEAT-SHOCK PROTEIN 20 FAMILY MEMBER"/>
    <property type="match status" value="1"/>
</dbReference>
<comment type="similarity">
    <text evidence="1 2">Belongs to the small heat shock protein (HSP20) family.</text>
</comment>
<evidence type="ECO:0000313" key="4">
    <source>
        <dbReference type="EMBL" id="WIT12902.1"/>
    </source>
</evidence>
<dbReference type="RefSeq" id="WP_285234003.1">
    <property type="nucleotide sequence ID" value="NZ_CP116346.1"/>
</dbReference>
<dbReference type="AlphaFoldDB" id="A0AA95NH17"/>
<dbReference type="InterPro" id="IPR031107">
    <property type="entry name" value="Small_HSP"/>
</dbReference>
<dbReference type="EMBL" id="CP116346">
    <property type="protein sequence ID" value="WIT12902.1"/>
    <property type="molecule type" value="Genomic_DNA"/>
</dbReference>
<evidence type="ECO:0000256" key="1">
    <source>
        <dbReference type="PROSITE-ProRule" id="PRU00285"/>
    </source>
</evidence>
<organism evidence="4 5">
    <name type="scientific">Paucibacter sediminis</name>
    <dbReference type="NCBI Taxonomy" id="3019553"/>
    <lineage>
        <taxon>Bacteria</taxon>
        <taxon>Pseudomonadati</taxon>
        <taxon>Pseudomonadota</taxon>
        <taxon>Betaproteobacteria</taxon>
        <taxon>Burkholderiales</taxon>
        <taxon>Sphaerotilaceae</taxon>
        <taxon>Roseateles</taxon>
    </lineage>
</organism>
<evidence type="ECO:0000259" key="3">
    <source>
        <dbReference type="PROSITE" id="PS01031"/>
    </source>
</evidence>
<gene>
    <name evidence="4" type="ORF">PFX98_04650</name>
</gene>
<dbReference type="SUPFAM" id="SSF49764">
    <property type="entry name" value="HSP20-like chaperones"/>
    <property type="match status" value="1"/>
</dbReference>
<keyword evidence="5" id="KW-1185">Reference proteome</keyword>